<name>A0A0L0N542_TOLOC</name>
<evidence type="ECO:0000313" key="2">
    <source>
        <dbReference type="EMBL" id="KND89124.1"/>
    </source>
</evidence>
<dbReference type="Proteomes" id="UP000036947">
    <property type="component" value="Unassembled WGS sequence"/>
</dbReference>
<evidence type="ECO:0000256" key="1">
    <source>
        <dbReference type="SAM" id="MobiDB-lite"/>
    </source>
</evidence>
<keyword evidence="3" id="KW-1185">Reference proteome</keyword>
<organism evidence="2 3">
    <name type="scientific">Tolypocladium ophioglossoides (strain CBS 100239)</name>
    <name type="common">Snaketongue truffleclub</name>
    <name type="synonym">Elaphocordyceps ophioglossoides</name>
    <dbReference type="NCBI Taxonomy" id="1163406"/>
    <lineage>
        <taxon>Eukaryota</taxon>
        <taxon>Fungi</taxon>
        <taxon>Dikarya</taxon>
        <taxon>Ascomycota</taxon>
        <taxon>Pezizomycotina</taxon>
        <taxon>Sordariomycetes</taxon>
        <taxon>Hypocreomycetidae</taxon>
        <taxon>Hypocreales</taxon>
        <taxon>Ophiocordycipitaceae</taxon>
        <taxon>Tolypocladium</taxon>
    </lineage>
</organism>
<comment type="caution">
    <text evidence="2">The sequence shown here is derived from an EMBL/GenBank/DDBJ whole genome shotgun (WGS) entry which is preliminary data.</text>
</comment>
<feature type="non-terminal residue" evidence="2">
    <location>
        <position position="228"/>
    </location>
</feature>
<reference evidence="2 3" key="1">
    <citation type="journal article" date="2015" name="BMC Genomics">
        <title>The genome of the truffle-parasite Tolypocladium ophioglossoides and the evolution of antifungal peptaibiotics.</title>
        <authorList>
            <person name="Quandt C.A."/>
            <person name="Bushley K.E."/>
            <person name="Spatafora J.W."/>
        </authorList>
    </citation>
    <scope>NUCLEOTIDE SEQUENCE [LARGE SCALE GENOMIC DNA]</scope>
    <source>
        <strain evidence="2 3">CBS 100239</strain>
    </source>
</reference>
<sequence>RVCRIERDDNETIPCKTILRRGGSNRREGCALLLTSHRHFRTACRGFGSCLVPYGNSIAETTHNILLSPRLLLNYHYRFPSICERRGCPELNDGAHAMASSPRFASSQSRRTQYTKATTVSSWARRSWAYDDDFEQHLLDSCVFSKGYEHKDGRSTLEPTNLATVHQDLLTARSTLSPSRFPSLSRNSGLQMQEQDKSEGTVMRSLISIISGNTDIPNESHLPLTNLG</sequence>
<feature type="region of interest" description="Disordered" evidence="1">
    <location>
        <begin position="176"/>
        <end position="199"/>
    </location>
</feature>
<dbReference type="AlphaFoldDB" id="A0A0L0N542"/>
<protein>
    <submittedName>
        <fullName evidence="2">Uncharacterized protein</fullName>
    </submittedName>
</protein>
<dbReference type="STRING" id="1163406.A0A0L0N542"/>
<accession>A0A0L0N542</accession>
<proteinExistence type="predicted"/>
<dbReference type="EMBL" id="LFRF01000020">
    <property type="protein sequence ID" value="KND89124.1"/>
    <property type="molecule type" value="Genomic_DNA"/>
</dbReference>
<gene>
    <name evidence="2" type="ORF">TOPH_06194</name>
</gene>
<dbReference type="OrthoDB" id="5336565at2759"/>
<feature type="compositionally biased region" description="Polar residues" evidence="1">
    <location>
        <begin position="176"/>
        <end position="193"/>
    </location>
</feature>
<evidence type="ECO:0000313" key="3">
    <source>
        <dbReference type="Proteomes" id="UP000036947"/>
    </source>
</evidence>
<feature type="non-terminal residue" evidence="2">
    <location>
        <position position="1"/>
    </location>
</feature>